<name>A0A212KFW7_9FIRM</name>
<dbReference type="EMBL" id="FLUN01000001">
    <property type="protein sequence ID" value="SBW10549.1"/>
    <property type="molecule type" value="Genomic_DNA"/>
</dbReference>
<dbReference type="GO" id="GO:0016020">
    <property type="term" value="C:membrane"/>
    <property type="evidence" value="ECO:0007669"/>
    <property type="project" value="InterPro"/>
</dbReference>
<dbReference type="InterPro" id="IPR005805">
    <property type="entry name" value="Rieske_Fe-S_prot_C"/>
</dbReference>
<dbReference type="PRINTS" id="PR00162">
    <property type="entry name" value="RIESKE"/>
</dbReference>
<reference evidence="7" key="1">
    <citation type="submission" date="2016-04" db="EMBL/GenBank/DDBJ databases">
        <authorList>
            <person name="Evans L.H."/>
            <person name="Alamgir A."/>
            <person name="Owens N."/>
            <person name="Weber N.D."/>
            <person name="Virtaneva K."/>
            <person name="Barbian K."/>
            <person name="Babar A."/>
            <person name="Rosenke K."/>
        </authorList>
    </citation>
    <scope>NUCLEOTIDE SEQUENCE</scope>
    <source>
        <strain evidence="7">86</strain>
    </source>
</reference>
<sequence>MNSIWRTTTEIESRPALEGDVEAETAVLGGGLAGVLTAYFLQERGVETVLLEANRLGSGQTGNTTAKVTSQHGLLYQKLIRELGEEGAGQYARANQRAVAAFRTLVEEKNIDCQWEERPACLYSTAGGELLQEEAHAAWRLGIDAKFTTDTELPFPVKGAVRFAGQAQFHPLKFLEHIARDLTVYEGTRAIKVEGDTVVTDKGKVKAKHIVFATHFPFVNMPGYYFLRLHQERSYVLALENAQPLDGMYLGVDEGGLSLRTSGELLLLGGGGHRTGENSAGGRYDLLRQAAKTYWPQAREAARWSAQDCMPLDGVPYIGQFSPSAPNWYVATGFQKWGMTSSMTAASILCGLITGREDPDGQVFAPHRFHLASSAKNLWTDGGKTVKSLARSAFAPPQAALDELPPGHGGIVDCDGVKAGVYKDEERKVYAVSVCCPHLGCQLEWNSDEKSWDCPCHGSRFDYTGALLDNPAQENLKGSS</sequence>
<dbReference type="Gene3D" id="3.50.50.60">
    <property type="entry name" value="FAD/NAD(P)-binding domain"/>
    <property type="match status" value="1"/>
</dbReference>
<protein>
    <submittedName>
        <fullName evidence="7">FAD dependent oxidoreductase</fullName>
    </submittedName>
</protein>
<evidence type="ECO:0000256" key="2">
    <source>
        <dbReference type="ARBA" id="ARBA00022723"/>
    </source>
</evidence>
<dbReference type="InterPro" id="IPR006076">
    <property type="entry name" value="FAD-dep_OxRdtase"/>
</dbReference>
<dbReference type="Pfam" id="PF01266">
    <property type="entry name" value="DAO"/>
    <property type="match status" value="1"/>
</dbReference>
<dbReference type="GO" id="GO:0016705">
    <property type="term" value="F:oxidoreductase activity, acting on paired donors, with incorporation or reduction of molecular oxygen"/>
    <property type="evidence" value="ECO:0007669"/>
    <property type="project" value="UniProtKB-ARBA"/>
</dbReference>
<keyword evidence="2" id="KW-0479">Metal-binding</keyword>
<organism evidence="7">
    <name type="scientific">uncultured Eubacteriales bacterium</name>
    <dbReference type="NCBI Taxonomy" id="172733"/>
    <lineage>
        <taxon>Bacteria</taxon>
        <taxon>Bacillati</taxon>
        <taxon>Bacillota</taxon>
        <taxon>Clostridia</taxon>
        <taxon>Eubacteriales</taxon>
        <taxon>environmental samples</taxon>
    </lineage>
</organism>
<dbReference type="PANTHER" id="PTHR13847">
    <property type="entry name" value="SARCOSINE DEHYDROGENASE-RELATED"/>
    <property type="match status" value="1"/>
</dbReference>
<evidence type="ECO:0000313" key="7">
    <source>
        <dbReference type="EMBL" id="SBW10549.1"/>
    </source>
</evidence>
<dbReference type="Gene3D" id="2.102.10.10">
    <property type="entry name" value="Rieske [2Fe-2S] iron-sulphur domain"/>
    <property type="match status" value="1"/>
</dbReference>
<dbReference type="GO" id="GO:0004497">
    <property type="term" value="F:monooxygenase activity"/>
    <property type="evidence" value="ECO:0007669"/>
    <property type="project" value="UniProtKB-ARBA"/>
</dbReference>
<dbReference type="PANTHER" id="PTHR13847:SF274">
    <property type="entry name" value="RIESKE 2FE-2S IRON-SULFUR PROTEIN YHFW-RELATED"/>
    <property type="match status" value="1"/>
</dbReference>
<feature type="domain" description="Rieske" evidence="6">
    <location>
        <begin position="396"/>
        <end position="480"/>
    </location>
</feature>
<dbReference type="InterPro" id="IPR036188">
    <property type="entry name" value="FAD/NAD-bd_sf"/>
</dbReference>
<evidence type="ECO:0000256" key="5">
    <source>
        <dbReference type="ARBA" id="ARBA00023157"/>
    </source>
</evidence>
<evidence type="ECO:0000256" key="1">
    <source>
        <dbReference type="ARBA" id="ARBA00022714"/>
    </source>
</evidence>
<keyword evidence="5" id="KW-1015">Disulfide bond</keyword>
<accession>A0A212KFW7</accession>
<evidence type="ECO:0000259" key="6">
    <source>
        <dbReference type="PROSITE" id="PS51296"/>
    </source>
</evidence>
<gene>
    <name evidence="7" type="ORF">KL86CLO1_12963</name>
</gene>
<evidence type="ECO:0000256" key="4">
    <source>
        <dbReference type="ARBA" id="ARBA00023014"/>
    </source>
</evidence>
<keyword evidence="1" id="KW-0001">2Fe-2S</keyword>
<dbReference type="AlphaFoldDB" id="A0A212KFW7"/>
<dbReference type="GO" id="GO:0046872">
    <property type="term" value="F:metal ion binding"/>
    <property type="evidence" value="ECO:0007669"/>
    <property type="project" value="UniProtKB-KW"/>
</dbReference>
<dbReference type="PROSITE" id="PS51296">
    <property type="entry name" value="RIESKE"/>
    <property type="match status" value="1"/>
</dbReference>
<dbReference type="Gene3D" id="3.30.9.10">
    <property type="entry name" value="D-Amino Acid Oxidase, subunit A, domain 2"/>
    <property type="match status" value="1"/>
</dbReference>
<proteinExistence type="predicted"/>
<dbReference type="GO" id="GO:0005737">
    <property type="term" value="C:cytoplasm"/>
    <property type="evidence" value="ECO:0007669"/>
    <property type="project" value="TreeGrafter"/>
</dbReference>
<dbReference type="InterPro" id="IPR036922">
    <property type="entry name" value="Rieske_2Fe-2S_sf"/>
</dbReference>
<dbReference type="SUPFAM" id="SSF51905">
    <property type="entry name" value="FAD/NAD(P)-binding domain"/>
    <property type="match status" value="1"/>
</dbReference>
<dbReference type="SUPFAM" id="SSF50022">
    <property type="entry name" value="ISP domain"/>
    <property type="match status" value="1"/>
</dbReference>
<keyword evidence="4" id="KW-0411">Iron-sulfur</keyword>
<dbReference type="InterPro" id="IPR017941">
    <property type="entry name" value="Rieske_2Fe-2S"/>
</dbReference>
<evidence type="ECO:0000256" key="3">
    <source>
        <dbReference type="ARBA" id="ARBA00023004"/>
    </source>
</evidence>
<dbReference type="Pfam" id="PF00355">
    <property type="entry name" value="Rieske"/>
    <property type="match status" value="1"/>
</dbReference>
<keyword evidence="3" id="KW-0408">Iron</keyword>
<dbReference type="GO" id="GO:0051537">
    <property type="term" value="F:2 iron, 2 sulfur cluster binding"/>
    <property type="evidence" value="ECO:0007669"/>
    <property type="project" value="UniProtKB-KW"/>
</dbReference>